<evidence type="ECO:0000313" key="9">
    <source>
        <dbReference type="EMBL" id="MDN3194206.1"/>
    </source>
</evidence>
<comment type="similarity">
    <text evidence="6">Belongs to the ABC-4 integral membrane protein family.</text>
</comment>
<evidence type="ECO:0000256" key="4">
    <source>
        <dbReference type="ARBA" id="ARBA00022989"/>
    </source>
</evidence>
<feature type="non-terminal residue" evidence="9">
    <location>
        <position position="1"/>
    </location>
</feature>
<dbReference type="Proteomes" id="UP001173174">
    <property type="component" value="Unassembled WGS sequence"/>
</dbReference>
<name>A0AAW7KGL2_ENTFL</name>
<dbReference type="RefSeq" id="WP_289870632.1">
    <property type="nucleotide sequence ID" value="NZ_JAREWH010000296.1"/>
</dbReference>
<dbReference type="Pfam" id="PF02687">
    <property type="entry name" value="FtsX"/>
    <property type="match status" value="1"/>
</dbReference>
<evidence type="ECO:0000256" key="7">
    <source>
        <dbReference type="SAM" id="Phobius"/>
    </source>
</evidence>
<dbReference type="GO" id="GO:0022857">
    <property type="term" value="F:transmembrane transporter activity"/>
    <property type="evidence" value="ECO:0007669"/>
    <property type="project" value="TreeGrafter"/>
</dbReference>
<proteinExistence type="inferred from homology"/>
<evidence type="ECO:0000259" key="8">
    <source>
        <dbReference type="Pfam" id="PF02687"/>
    </source>
</evidence>
<evidence type="ECO:0000256" key="5">
    <source>
        <dbReference type="ARBA" id="ARBA00023136"/>
    </source>
</evidence>
<protein>
    <submittedName>
        <fullName evidence="9">FtsX-like permease family protein</fullName>
    </submittedName>
</protein>
<dbReference type="AlphaFoldDB" id="A0AAW7KGL2"/>
<keyword evidence="5 7" id="KW-0472">Membrane</keyword>
<sequence length="119" mass="12608">RSSDLIGIITYTSVIERTKEIGILKALGARKKDITRVFDAETAILGVASGILGVVIAFLATFPINAVLYNLTDLENVATLNPIHGIILIVISTILTMIGGHIPARMAAKKDAAVALRAE</sequence>
<reference evidence="9" key="2">
    <citation type="submission" date="2023-03" db="EMBL/GenBank/DDBJ databases">
        <authorList>
            <person name="Zajac M."/>
            <person name="Kwit R."/>
            <person name="Wasyl D."/>
        </authorList>
    </citation>
    <scope>NUCLEOTIDE SEQUENCE</scope>
    <source>
        <strain evidence="9">691B_2</strain>
    </source>
</reference>
<evidence type="ECO:0000256" key="2">
    <source>
        <dbReference type="ARBA" id="ARBA00022475"/>
    </source>
</evidence>
<dbReference type="InterPro" id="IPR003838">
    <property type="entry name" value="ABC3_permease_C"/>
</dbReference>
<keyword evidence="2" id="KW-1003">Cell membrane</keyword>
<accession>A0AAW7KGL2</accession>
<gene>
    <name evidence="9" type="ORF">P0E79_17230</name>
</gene>
<feature type="transmembrane region" description="Helical" evidence="7">
    <location>
        <begin position="82"/>
        <end position="100"/>
    </location>
</feature>
<keyword evidence="4 7" id="KW-1133">Transmembrane helix</keyword>
<organism evidence="9 10">
    <name type="scientific">Enterococcus faecalis</name>
    <name type="common">Streptococcus faecalis</name>
    <dbReference type="NCBI Taxonomy" id="1351"/>
    <lineage>
        <taxon>Bacteria</taxon>
        <taxon>Bacillati</taxon>
        <taxon>Bacillota</taxon>
        <taxon>Bacilli</taxon>
        <taxon>Lactobacillales</taxon>
        <taxon>Enterococcaceae</taxon>
        <taxon>Enterococcus</taxon>
    </lineage>
</organism>
<evidence type="ECO:0000256" key="1">
    <source>
        <dbReference type="ARBA" id="ARBA00004651"/>
    </source>
</evidence>
<evidence type="ECO:0000256" key="3">
    <source>
        <dbReference type="ARBA" id="ARBA00022692"/>
    </source>
</evidence>
<evidence type="ECO:0000313" key="10">
    <source>
        <dbReference type="Proteomes" id="UP001173174"/>
    </source>
</evidence>
<comment type="caution">
    <text evidence="9">The sequence shown here is derived from an EMBL/GenBank/DDBJ whole genome shotgun (WGS) entry which is preliminary data.</text>
</comment>
<comment type="subcellular location">
    <subcellularLocation>
        <location evidence="1">Cell membrane</location>
        <topology evidence="1">Multi-pass membrane protein</topology>
    </subcellularLocation>
</comment>
<reference evidence="9" key="1">
    <citation type="journal article" date="2023" name="Pathogens">
        <title>Prevalence of Enterococcus spp. and the Whole-Genome Characteristics of Enterococcus faecium and Enterococcus faecalis Strains Isolated from Free-Living Birds in Poland.</title>
        <authorList>
            <person name="Kwit R."/>
            <person name="Zajac M."/>
            <person name="Smialowska-Weglinska A."/>
            <person name="Skarzynska M."/>
            <person name="Bomba A."/>
            <person name="Lalak A."/>
            <person name="Skrzypiec E."/>
            <person name="Wojdat D."/>
            <person name="Koza W."/>
            <person name="Mikos-Wojewoda E."/>
            <person name="Pasim P."/>
            <person name="Skora M."/>
            <person name="Polak M."/>
            <person name="Wiacek J."/>
            <person name="Wasyl D."/>
        </authorList>
    </citation>
    <scope>NUCLEOTIDE SEQUENCE</scope>
    <source>
        <strain evidence="9">691B_2</strain>
    </source>
</reference>
<dbReference type="GO" id="GO:0005886">
    <property type="term" value="C:plasma membrane"/>
    <property type="evidence" value="ECO:0007669"/>
    <property type="project" value="UniProtKB-SubCell"/>
</dbReference>
<dbReference type="PANTHER" id="PTHR30572:SF4">
    <property type="entry name" value="ABC TRANSPORTER PERMEASE YTRF"/>
    <property type="match status" value="1"/>
</dbReference>
<dbReference type="EMBL" id="JAREWH010000296">
    <property type="protein sequence ID" value="MDN3194206.1"/>
    <property type="molecule type" value="Genomic_DNA"/>
</dbReference>
<dbReference type="PANTHER" id="PTHR30572">
    <property type="entry name" value="MEMBRANE COMPONENT OF TRANSPORTER-RELATED"/>
    <property type="match status" value="1"/>
</dbReference>
<evidence type="ECO:0000256" key="6">
    <source>
        <dbReference type="ARBA" id="ARBA00038076"/>
    </source>
</evidence>
<feature type="transmembrane region" description="Helical" evidence="7">
    <location>
        <begin position="40"/>
        <end position="62"/>
    </location>
</feature>
<feature type="domain" description="ABC3 transporter permease C-terminal" evidence="8">
    <location>
        <begin position="6"/>
        <end position="111"/>
    </location>
</feature>
<keyword evidence="3 7" id="KW-0812">Transmembrane</keyword>
<dbReference type="InterPro" id="IPR050250">
    <property type="entry name" value="Macrolide_Exporter_MacB"/>
</dbReference>